<evidence type="ECO:0000313" key="2">
    <source>
        <dbReference type="Proteomes" id="UP000072989"/>
    </source>
</evidence>
<dbReference type="PATRIC" id="fig|1303.87.peg.2346"/>
<dbReference type="Proteomes" id="UP000072989">
    <property type="component" value="Unassembled WGS sequence"/>
</dbReference>
<proteinExistence type="predicted"/>
<evidence type="ECO:0000313" key="1">
    <source>
        <dbReference type="EMBL" id="KXU11612.1"/>
    </source>
</evidence>
<comment type="caution">
    <text evidence="1">The sequence shown here is derived from an EMBL/GenBank/DDBJ whole genome shotgun (WGS) entry which is preliminary data.</text>
</comment>
<name>A0A139RA22_STROR</name>
<accession>A0A139RA22</accession>
<dbReference type="EMBL" id="LQZE01000526">
    <property type="protein sequence ID" value="KXU11612.1"/>
    <property type="molecule type" value="Genomic_DNA"/>
</dbReference>
<organism evidence="1 2">
    <name type="scientific">Streptococcus oralis</name>
    <dbReference type="NCBI Taxonomy" id="1303"/>
    <lineage>
        <taxon>Bacteria</taxon>
        <taxon>Bacillati</taxon>
        <taxon>Bacillota</taxon>
        <taxon>Bacilli</taxon>
        <taxon>Lactobacillales</taxon>
        <taxon>Streptococcaceae</taxon>
        <taxon>Streptococcus</taxon>
    </lineage>
</organism>
<protein>
    <submittedName>
        <fullName evidence="1">Uncharacterized protein</fullName>
    </submittedName>
</protein>
<reference evidence="1 2" key="1">
    <citation type="submission" date="2016-01" db="EMBL/GenBank/DDBJ databases">
        <title>Highly variable Streptococcus oralis are common among viridans streptococci isolated from primates.</title>
        <authorList>
            <person name="Denapaite D."/>
            <person name="Rieger M."/>
            <person name="Koendgen S."/>
            <person name="Brueckner R."/>
            <person name="Ochigava I."/>
            <person name="Kappeler P."/>
            <person name="Maetz-Rensing K."/>
            <person name="Leendertz F."/>
            <person name="Hakenbeck R."/>
        </authorList>
    </citation>
    <scope>NUCLEOTIDE SEQUENCE [LARGE SCALE GENOMIC DNA]</scope>
    <source>
        <strain evidence="1 2">DD17</strain>
    </source>
</reference>
<dbReference type="AlphaFoldDB" id="A0A139RA22"/>
<gene>
    <name evidence="1" type="ORF">SORDD17_01882</name>
</gene>
<sequence length="49" mass="6011">MRFSDFKDFLISLFLQIFQNLEKEMKAFDLFSKKVYNKTNNRKGEVSWQ</sequence>